<name>A0A1S8Y998_9GAMM</name>
<sequence>MESANYSKPTESDINRTQTDLLLAVSQMTGREFAKGVGCHESKISRVDWRFIAAVICTARMAWEVSPMGRLVQETIEAITAKEKAPNAGTFDA</sequence>
<organism evidence="1 2">
    <name type="scientific">Izhakiella australiensis</name>
    <dbReference type="NCBI Taxonomy" id="1926881"/>
    <lineage>
        <taxon>Bacteria</taxon>
        <taxon>Pseudomonadati</taxon>
        <taxon>Pseudomonadota</taxon>
        <taxon>Gammaproteobacteria</taxon>
        <taxon>Enterobacterales</taxon>
        <taxon>Erwiniaceae</taxon>
        <taxon>Izhakiella</taxon>
    </lineage>
</organism>
<dbReference type="Proteomes" id="UP000190667">
    <property type="component" value="Unassembled WGS sequence"/>
</dbReference>
<accession>A0A1S8Y998</accession>
<evidence type="ECO:0000313" key="1">
    <source>
        <dbReference type="EMBL" id="OON35634.1"/>
    </source>
</evidence>
<reference evidence="1 2" key="1">
    <citation type="submission" date="2016-12" db="EMBL/GenBank/DDBJ databases">
        <title>Izhakiella australiana sp. nov. of genus Izhakiella isolated from Australian desert.</title>
        <authorList>
            <person name="Ji M."/>
        </authorList>
    </citation>
    <scope>NUCLEOTIDE SEQUENCE [LARGE SCALE GENOMIC DNA]</scope>
    <source>
        <strain evidence="1 2">D4N98</strain>
    </source>
</reference>
<dbReference type="GO" id="GO:0003677">
    <property type="term" value="F:DNA binding"/>
    <property type="evidence" value="ECO:0007669"/>
    <property type="project" value="InterPro"/>
</dbReference>
<gene>
    <name evidence="1" type="ORF">BTJ39_22435</name>
</gene>
<dbReference type="Pfam" id="PF05269">
    <property type="entry name" value="Phage_CII"/>
    <property type="match status" value="1"/>
</dbReference>
<dbReference type="EMBL" id="MRUL01000028">
    <property type="protein sequence ID" value="OON35634.1"/>
    <property type="molecule type" value="Genomic_DNA"/>
</dbReference>
<comment type="caution">
    <text evidence="1">The sequence shown here is derived from an EMBL/GenBank/DDBJ whole genome shotgun (WGS) entry which is preliminary data.</text>
</comment>
<dbReference type="InterPro" id="IPR007933">
    <property type="entry name" value="Transcrpt_activ_CII"/>
</dbReference>
<proteinExistence type="predicted"/>
<evidence type="ECO:0000313" key="2">
    <source>
        <dbReference type="Proteomes" id="UP000190667"/>
    </source>
</evidence>
<keyword evidence="2" id="KW-1185">Reference proteome</keyword>
<dbReference type="STRING" id="1926881.BTJ39_22435"/>
<dbReference type="GO" id="GO:0006355">
    <property type="term" value="P:regulation of DNA-templated transcription"/>
    <property type="evidence" value="ECO:0007669"/>
    <property type="project" value="InterPro"/>
</dbReference>
<dbReference type="RefSeq" id="WP_078004907.1">
    <property type="nucleotide sequence ID" value="NZ_MRUL01000028.1"/>
</dbReference>
<protein>
    <submittedName>
        <fullName evidence="1">Uncharacterized protein</fullName>
    </submittedName>
</protein>
<dbReference type="AlphaFoldDB" id="A0A1S8Y998"/>
<dbReference type="OrthoDB" id="6547916at2"/>